<dbReference type="InterPro" id="IPR052363">
    <property type="entry name" value="LPS_export_LptC"/>
</dbReference>
<gene>
    <name evidence="6" type="primary">lptC</name>
    <name evidence="6" type="ORF">C7S18_03255</name>
</gene>
<evidence type="ECO:0000256" key="4">
    <source>
        <dbReference type="ARBA" id="ARBA00022989"/>
    </source>
</evidence>
<keyword evidence="7" id="KW-1185">Reference proteome</keyword>
<evidence type="ECO:0000256" key="3">
    <source>
        <dbReference type="ARBA" id="ARBA00022692"/>
    </source>
</evidence>
<evidence type="ECO:0000256" key="5">
    <source>
        <dbReference type="ARBA" id="ARBA00023136"/>
    </source>
</evidence>
<dbReference type="GO" id="GO:0017089">
    <property type="term" value="F:glycolipid transfer activity"/>
    <property type="evidence" value="ECO:0007669"/>
    <property type="project" value="TreeGrafter"/>
</dbReference>
<dbReference type="EMBL" id="CP027860">
    <property type="protein sequence ID" value="AVP96266.1"/>
    <property type="molecule type" value="Genomic_DNA"/>
</dbReference>
<organism evidence="6 7">
    <name type="scientific">Ahniella affigens</name>
    <dbReference type="NCBI Taxonomy" id="2021234"/>
    <lineage>
        <taxon>Bacteria</taxon>
        <taxon>Pseudomonadati</taxon>
        <taxon>Pseudomonadota</taxon>
        <taxon>Gammaproteobacteria</taxon>
        <taxon>Lysobacterales</taxon>
        <taxon>Rhodanobacteraceae</taxon>
        <taxon>Ahniella</taxon>
    </lineage>
</organism>
<sequence>MFILLLIGAVITSYWVWFRPEPVLPDAFVGPPRSDYELGQFDMQVFDDNGKLSYYVEAPRLSRDAQRESFTIDRPRVRLYDQREQNWLITAKSGYIDVKADRIDFDQNVVMQRDSNVDPMRFKSDQITAFHKEGRVETATPIEIKARGATLTGTGLKANLNDKTYVIEKDFHATMPPARSR</sequence>
<dbReference type="PANTHER" id="PTHR37481">
    <property type="entry name" value="LIPOPOLYSACCHARIDE EXPORT SYSTEM PROTEIN LPTC"/>
    <property type="match status" value="1"/>
</dbReference>
<proteinExistence type="predicted"/>
<dbReference type="AlphaFoldDB" id="A0A2P1PN42"/>
<keyword evidence="4" id="KW-1133">Transmembrane helix</keyword>
<dbReference type="Proteomes" id="UP000241074">
    <property type="component" value="Chromosome"/>
</dbReference>
<dbReference type="GO" id="GO:0015221">
    <property type="term" value="F:lipopolysaccharide transmembrane transporter activity"/>
    <property type="evidence" value="ECO:0007669"/>
    <property type="project" value="InterPro"/>
</dbReference>
<dbReference type="GO" id="GO:0030288">
    <property type="term" value="C:outer membrane-bounded periplasmic space"/>
    <property type="evidence" value="ECO:0007669"/>
    <property type="project" value="TreeGrafter"/>
</dbReference>
<dbReference type="GO" id="GO:0005886">
    <property type="term" value="C:plasma membrane"/>
    <property type="evidence" value="ECO:0007669"/>
    <property type="project" value="InterPro"/>
</dbReference>
<accession>A0A2P1PN42</accession>
<keyword evidence="1" id="KW-1003">Cell membrane</keyword>
<name>A0A2P1PN42_9GAMM</name>
<dbReference type="InterPro" id="IPR010664">
    <property type="entry name" value="LipoPS_assembly_LptC-rel"/>
</dbReference>
<dbReference type="Gene3D" id="2.60.450.10">
    <property type="entry name" value="Lipopolysaccharide (LPS) transport protein A like domain"/>
    <property type="match status" value="1"/>
</dbReference>
<evidence type="ECO:0000313" key="6">
    <source>
        <dbReference type="EMBL" id="AVP96266.1"/>
    </source>
</evidence>
<keyword evidence="2" id="KW-0997">Cell inner membrane</keyword>
<evidence type="ECO:0000256" key="2">
    <source>
        <dbReference type="ARBA" id="ARBA00022519"/>
    </source>
</evidence>
<dbReference type="PANTHER" id="PTHR37481:SF1">
    <property type="entry name" value="LIPOPOLYSACCHARIDE EXPORT SYSTEM PROTEIN LPTC"/>
    <property type="match status" value="1"/>
</dbReference>
<evidence type="ECO:0000313" key="7">
    <source>
        <dbReference type="Proteomes" id="UP000241074"/>
    </source>
</evidence>
<dbReference type="KEGG" id="xba:C7S18_03255"/>
<reference evidence="6 7" key="2">
    <citation type="submission" date="2018-03" db="EMBL/GenBank/DDBJ databases">
        <authorList>
            <person name="Keele B.F."/>
        </authorList>
    </citation>
    <scope>NUCLEOTIDE SEQUENCE [LARGE SCALE GENOMIC DNA]</scope>
    <source>
        <strain evidence="6 7">D13</strain>
    </source>
</reference>
<evidence type="ECO:0000256" key="1">
    <source>
        <dbReference type="ARBA" id="ARBA00022475"/>
    </source>
</evidence>
<dbReference type="Pfam" id="PF06835">
    <property type="entry name" value="LptC"/>
    <property type="match status" value="1"/>
</dbReference>
<dbReference type="NCBIfam" id="TIGR04409">
    <property type="entry name" value="LptC_YrbK"/>
    <property type="match status" value="1"/>
</dbReference>
<dbReference type="InterPro" id="IPR026265">
    <property type="entry name" value="LptC"/>
</dbReference>
<keyword evidence="3" id="KW-0812">Transmembrane</keyword>
<keyword evidence="5" id="KW-0472">Membrane</keyword>
<protein>
    <submittedName>
        <fullName evidence="6">LPS export ABC transporter periplasmic protein LptC</fullName>
    </submittedName>
</protein>
<reference evidence="6 7" key="1">
    <citation type="submission" date="2018-03" db="EMBL/GenBank/DDBJ databases">
        <title>Ahniella affigens gen. nov., sp. nov., a gammaproteobacterium isolated from sandy soil near a stream.</title>
        <authorList>
            <person name="Ko Y."/>
            <person name="Kim J.-H."/>
        </authorList>
    </citation>
    <scope>NUCLEOTIDE SEQUENCE [LARGE SCALE GENOMIC DNA]</scope>
    <source>
        <strain evidence="6 7">D13</strain>
    </source>
</reference>